<protein>
    <submittedName>
        <fullName evidence="2">DUF4231 domain-containing protein</fullName>
    </submittedName>
</protein>
<feature type="region of interest" description="Disordered" evidence="1">
    <location>
        <begin position="139"/>
        <end position="163"/>
    </location>
</feature>
<dbReference type="OrthoDB" id="9854123at2"/>
<dbReference type="RefSeq" id="WP_131519448.1">
    <property type="nucleotide sequence ID" value="NZ_SJKD01000021.1"/>
</dbReference>
<sequence>MVSEEQSTGSCETNSQAACKMPHYVCTELQWYSKATTVARNGNYALEIIAIGAAAGVPVTTAAGWAPWLAATLGALAAVAGGARHIFGWQRTGPPRALTLARIKTEVALFKVKSLSCAELVQNIADLVEREVGEFERTAHRSPARARTAVASAQRNVGTDAED</sequence>
<evidence type="ECO:0000313" key="3">
    <source>
        <dbReference type="Proteomes" id="UP000293342"/>
    </source>
</evidence>
<dbReference type="AlphaFoldDB" id="A0A4V2M3N0"/>
<dbReference type="EMBL" id="SJKD01000021">
    <property type="protein sequence ID" value="TCC32642.1"/>
    <property type="molecule type" value="Genomic_DNA"/>
</dbReference>
<evidence type="ECO:0000313" key="2">
    <source>
        <dbReference type="EMBL" id="TCC32642.1"/>
    </source>
</evidence>
<gene>
    <name evidence="2" type="ORF">E0H75_42640</name>
</gene>
<reference evidence="2 3" key="1">
    <citation type="submission" date="2019-02" db="EMBL/GenBank/DDBJ databases">
        <title>Kribbella capetownensis sp. nov. and Kribbella speibonae sp. nov., isolated from soil.</title>
        <authorList>
            <person name="Curtis S.M."/>
            <person name="Norton I."/>
            <person name="Everest G.J."/>
            <person name="Meyers P.R."/>
        </authorList>
    </citation>
    <scope>NUCLEOTIDE SEQUENCE [LARGE SCALE GENOMIC DNA]</scope>
    <source>
        <strain evidence="2 3">YM53</strain>
    </source>
</reference>
<dbReference type="Proteomes" id="UP000293342">
    <property type="component" value="Unassembled WGS sequence"/>
</dbReference>
<comment type="caution">
    <text evidence="2">The sequence shown here is derived from an EMBL/GenBank/DDBJ whole genome shotgun (WGS) entry which is preliminary data.</text>
</comment>
<organism evidence="2 3">
    <name type="scientific">Kribbella capetownensis</name>
    <dbReference type="NCBI Taxonomy" id="1572659"/>
    <lineage>
        <taxon>Bacteria</taxon>
        <taxon>Bacillati</taxon>
        <taxon>Actinomycetota</taxon>
        <taxon>Actinomycetes</taxon>
        <taxon>Propionibacteriales</taxon>
        <taxon>Kribbellaceae</taxon>
        <taxon>Kribbella</taxon>
    </lineage>
</organism>
<evidence type="ECO:0000256" key="1">
    <source>
        <dbReference type="SAM" id="MobiDB-lite"/>
    </source>
</evidence>
<dbReference type="NCBIfam" id="NF033634">
    <property type="entry name" value="SLATT_1"/>
    <property type="match status" value="1"/>
</dbReference>
<name>A0A4V2M3N0_9ACTN</name>
<proteinExistence type="predicted"/>
<keyword evidence="3" id="KW-1185">Reference proteome</keyword>
<accession>A0A4V2M3N0</accession>